<evidence type="ECO:0000256" key="3">
    <source>
        <dbReference type="SAM" id="MobiDB-lite"/>
    </source>
</evidence>
<name>A0A3N2BGX9_9MICO</name>
<accession>A0A3N2BGX9</accession>
<reference evidence="5 6" key="1">
    <citation type="submission" date="2018-11" db="EMBL/GenBank/DDBJ databases">
        <title>Sequencing the genomes of 1000 actinobacteria strains.</title>
        <authorList>
            <person name="Klenk H.-P."/>
        </authorList>
    </citation>
    <scope>NUCLEOTIDE SEQUENCE [LARGE SCALE GENOMIC DNA]</scope>
    <source>
        <strain evidence="5 6">DSM 11294</strain>
    </source>
</reference>
<evidence type="ECO:0000259" key="4">
    <source>
        <dbReference type="Pfam" id="PF03061"/>
    </source>
</evidence>
<dbReference type="PANTHER" id="PTHR43240">
    <property type="entry name" value="1,4-DIHYDROXY-2-NAPHTHOYL-COA THIOESTERASE 1"/>
    <property type="match status" value="1"/>
</dbReference>
<dbReference type="InterPro" id="IPR029069">
    <property type="entry name" value="HotDog_dom_sf"/>
</dbReference>
<feature type="domain" description="Thioesterase" evidence="4">
    <location>
        <begin position="81"/>
        <end position="158"/>
    </location>
</feature>
<evidence type="ECO:0000256" key="2">
    <source>
        <dbReference type="ARBA" id="ARBA00022801"/>
    </source>
</evidence>
<protein>
    <submittedName>
        <fullName evidence="5">Uncharacterized protein (TIGR00369 family)</fullName>
    </submittedName>
</protein>
<organism evidence="5 6">
    <name type="scientific">Bogoriella caseilytica</name>
    <dbReference type="NCBI Taxonomy" id="56055"/>
    <lineage>
        <taxon>Bacteria</taxon>
        <taxon>Bacillati</taxon>
        <taxon>Actinomycetota</taxon>
        <taxon>Actinomycetes</taxon>
        <taxon>Micrococcales</taxon>
        <taxon>Bogoriellaceae</taxon>
        <taxon>Bogoriella</taxon>
    </lineage>
</organism>
<feature type="region of interest" description="Disordered" evidence="3">
    <location>
        <begin position="1"/>
        <end position="37"/>
    </location>
</feature>
<keyword evidence="6" id="KW-1185">Reference proteome</keyword>
<dbReference type="InterPro" id="IPR003736">
    <property type="entry name" value="PAAI_dom"/>
</dbReference>
<dbReference type="SUPFAM" id="SSF54637">
    <property type="entry name" value="Thioesterase/thiol ester dehydrase-isomerase"/>
    <property type="match status" value="1"/>
</dbReference>
<dbReference type="NCBIfam" id="TIGR00369">
    <property type="entry name" value="unchar_dom_1"/>
    <property type="match status" value="1"/>
</dbReference>
<sequence>MTDTSPANGHHDAAAAAPGAAGETTGSQGQPAPDTEGARVKAWLEGHTDGTLVGKLGLEFVAAGPEEVVARMPVEGNRQYHGVLHGGASAALAETLGSVAASLAAGDGRVAVGMELSVTHHRPASAGYVTGRATPLHLGRRTATYEIAVTDDHGKRVCTARLTCMMIEAP</sequence>
<dbReference type="RefSeq" id="WP_123304867.1">
    <property type="nucleotide sequence ID" value="NZ_RKHK01000001.1"/>
</dbReference>
<evidence type="ECO:0000256" key="1">
    <source>
        <dbReference type="ARBA" id="ARBA00008324"/>
    </source>
</evidence>
<dbReference type="EMBL" id="RKHK01000001">
    <property type="protein sequence ID" value="ROR74506.1"/>
    <property type="molecule type" value="Genomic_DNA"/>
</dbReference>
<dbReference type="PANTHER" id="PTHR43240:SF5">
    <property type="entry name" value="1,4-DIHYDROXY-2-NAPHTHOYL-COA THIOESTERASE 1"/>
    <property type="match status" value="1"/>
</dbReference>
<keyword evidence="2" id="KW-0378">Hydrolase</keyword>
<evidence type="ECO:0000313" key="6">
    <source>
        <dbReference type="Proteomes" id="UP000280668"/>
    </source>
</evidence>
<comment type="caution">
    <text evidence="5">The sequence shown here is derived from an EMBL/GenBank/DDBJ whole genome shotgun (WGS) entry which is preliminary data.</text>
</comment>
<dbReference type="AlphaFoldDB" id="A0A3N2BGX9"/>
<dbReference type="GO" id="GO:0061522">
    <property type="term" value="F:1,4-dihydroxy-2-naphthoyl-CoA thioesterase activity"/>
    <property type="evidence" value="ECO:0007669"/>
    <property type="project" value="TreeGrafter"/>
</dbReference>
<dbReference type="CDD" id="cd03443">
    <property type="entry name" value="PaaI_thioesterase"/>
    <property type="match status" value="1"/>
</dbReference>
<dbReference type="OrthoDB" id="9798208at2"/>
<dbReference type="Pfam" id="PF03061">
    <property type="entry name" value="4HBT"/>
    <property type="match status" value="1"/>
</dbReference>
<proteinExistence type="inferred from homology"/>
<dbReference type="Gene3D" id="3.10.129.10">
    <property type="entry name" value="Hotdog Thioesterase"/>
    <property type="match status" value="1"/>
</dbReference>
<evidence type="ECO:0000313" key="5">
    <source>
        <dbReference type="EMBL" id="ROR74506.1"/>
    </source>
</evidence>
<dbReference type="GO" id="GO:0005829">
    <property type="term" value="C:cytosol"/>
    <property type="evidence" value="ECO:0007669"/>
    <property type="project" value="TreeGrafter"/>
</dbReference>
<comment type="similarity">
    <text evidence="1">Belongs to the thioesterase PaaI family.</text>
</comment>
<dbReference type="InterPro" id="IPR006683">
    <property type="entry name" value="Thioestr_dom"/>
</dbReference>
<dbReference type="Proteomes" id="UP000280668">
    <property type="component" value="Unassembled WGS sequence"/>
</dbReference>
<gene>
    <name evidence="5" type="ORF">EDD31_2924</name>
</gene>